<name>A0A0G1KLU2_9BACT</name>
<gene>
    <name evidence="9" type="ORF">UW41_C0015G0016</name>
</gene>
<evidence type="ECO:0000313" key="9">
    <source>
        <dbReference type="EMBL" id="KKT48929.1"/>
    </source>
</evidence>
<comment type="caution">
    <text evidence="7">Lacks conserved residue(s) required for the propagation of feature annotation.</text>
</comment>
<dbReference type="InterPro" id="IPR058127">
    <property type="entry name" value="DedA"/>
</dbReference>
<accession>A0A0G1KLU2</accession>
<dbReference type="NCBIfam" id="NF008102">
    <property type="entry name" value="PRK10847.1"/>
    <property type="match status" value="1"/>
</dbReference>
<evidence type="ECO:0000313" key="10">
    <source>
        <dbReference type="Proteomes" id="UP000034172"/>
    </source>
</evidence>
<evidence type="ECO:0000256" key="2">
    <source>
        <dbReference type="ARBA" id="ARBA00010792"/>
    </source>
</evidence>
<evidence type="ECO:0000256" key="6">
    <source>
        <dbReference type="ARBA" id="ARBA00023136"/>
    </source>
</evidence>
<dbReference type="PANTHER" id="PTHR30353:SF0">
    <property type="entry name" value="TRANSMEMBRANE PROTEIN"/>
    <property type="match status" value="1"/>
</dbReference>
<dbReference type="PANTHER" id="PTHR30353">
    <property type="entry name" value="INNER MEMBRANE PROTEIN DEDA-RELATED"/>
    <property type="match status" value="1"/>
</dbReference>
<feature type="transmembrane region" description="Helical" evidence="7">
    <location>
        <begin position="153"/>
        <end position="173"/>
    </location>
</feature>
<organism evidence="9 10">
    <name type="scientific">Candidatus Collierbacteria bacterium GW2011_GWC2_44_18</name>
    <dbReference type="NCBI Taxonomy" id="1618392"/>
    <lineage>
        <taxon>Bacteria</taxon>
        <taxon>Candidatus Collieribacteriota</taxon>
    </lineage>
</organism>
<evidence type="ECO:0000256" key="7">
    <source>
        <dbReference type="RuleBase" id="RU367016"/>
    </source>
</evidence>
<feature type="domain" description="VTT" evidence="8">
    <location>
        <begin position="49"/>
        <end position="172"/>
    </location>
</feature>
<dbReference type="PATRIC" id="fig|1618392.3.peg.654"/>
<dbReference type="InterPro" id="IPR032816">
    <property type="entry name" value="VTT_dom"/>
</dbReference>
<evidence type="ECO:0000256" key="3">
    <source>
        <dbReference type="ARBA" id="ARBA00022475"/>
    </source>
</evidence>
<evidence type="ECO:0000259" key="8">
    <source>
        <dbReference type="Pfam" id="PF09335"/>
    </source>
</evidence>
<dbReference type="InterPro" id="IPR032818">
    <property type="entry name" value="DedA-like"/>
</dbReference>
<evidence type="ECO:0000256" key="1">
    <source>
        <dbReference type="ARBA" id="ARBA00004651"/>
    </source>
</evidence>
<proteinExistence type="inferred from homology"/>
<feature type="transmembrane region" description="Helical" evidence="7">
    <location>
        <begin position="185"/>
        <end position="204"/>
    </location>
</feature>
<comment type="subcellular location">
    <subcellularLocation>
        <location evidence="1 7">Cell membrane</location>
        <topology evidence="1 7">Multi-pass membrane protein</topology>
    </subcellularLocation>
</comment>
<evidence type="ECO:0000256" key="4">
    <source>
        <dbReference type="ARBA" id="ARBA00022692"/>
    </source>
</evidence>
<evidence type="ECO:0000256" key="5">
    <source>
        <dbReference type="ARBA" id="ARBA00022989"/>
    </source>
</evidence>
<dbReference type="GO" id="GO:0005886">
    <property type="term" value="C:plasma membrane"/>
    <property type="evidence" value="ECO:0007669"/>
    <property type="project" value="UniProtKB-SubCell"/>
</dbReference>
<sequence>MEILKLLLDFFLHIDKNLASIIAQYGVLTYAFLFFVIFMETGLVITPFLPGDSLLFAAGALAAGGSFNILPLYLIVAVAAITGDTVNYWIGDKLEKKVFDGRSKFFKKEYLEQAEEFYKKHGGKAIVFARFVPIVRTFAPFVAGISKMHYGTFLSYNVIGGVAWVTIFLFGGFLFGNLPFFRENFHYIAIMIVGISVVPILIEVHKRRRK</sequence>
<dbReference type="Proteomes" id="UP000034172">
    <property type="component" value="Unassembled WGS sequence"/>
</dbReference>
<keyword evidence="5 7" id="KW-1133">Transmembrane helix</keyword>
<keyword evidence="3 7" id="KW-1003">Cell membrane</keyword>
<keyword evidence="6 7" id="KW-0472">Membrane</keyword>
<dbReference type="EMBL" id="LCIE01000015">
    <property type="protein sequence ID" value="KKT48929.1"/>
    <property type="molecule type" value="Genomic_DNA"/>
</dbReference>
<comment type="caution">
    <text evidence="9">The sequence shown here is derived from an EMBL/GenBank/DDBJ whole genome shotgun (WGS) entry which is preliminary data.</text>
</comment>
<dbReference type="Pfam" id="PF09335">
    <property type="entry name" value="VTT_dom"/>
    <property type="match status" value="1"/>
</dbReference>
<comment type="similarity">
    <text evidence="2 7">Belongs to the DedA family.</text>
</comment>
<feature type="transmembrane region" description="Helical" evidence="7">
    <location>
        <begin position="21"/>
        <end position="49"/>
    </location>
</feature>
<protein>
    <recommendedName>
        <fullName evidence="8">VTT domain-containing protein</fullName>
    </recommendedName>
</protein>
<dbReference type="AlphaFoldDB" id="A0A0G1KLU2"/>
<dbReference type="STRING" id="1618392.UW41_C0015G0016"/>
<reference evidence="9 10" key="1">
    <citation type="journal article" date="2015" name="Nature">
        <title>rRNA introns, odd ribosomes, and small enigmatic genomes across a large radiation of phyla.</title>
        <authorList>
            <person name="Brown C.T."/>
            <person name="Hug L.A."/>
            <person name="Thomas B.C."/>
            <person name="Sharon I."/>
            <person name="Castelle C.J."/>
            <person name="Singh A."/>
            <person name="Wilkins M.J."/>
            <person name="Williams K.H."/>
            <person name="Banfield J.F."/>
        </authorList>
    </citation>
    <scope>NUCLEOTIDE SEQUENCE [LARGE SCALE GENOMIC DNA]</scope>
</reference>
<keyword evidence="4 7" id="KW-0812">Transmembrane</keyword>